<dbReference type="Gene3D" id="1.10.10.60">
    <property type="entry name" value="Homeodomain-like"/>
    <property type="match status" value="1"/>
</dbReference>
<dbReference type="PANTHER" id="PTHR30055:SF234">
    <property type="entry name" value="HTH-TYPE TRANSCRIPTIONAL REGULATOR BETI"/>
    <property type="match status" value="1"/>
</dbReference>
<dbReference type="InterPro" id="IPR009057">
    <property type="entry name" value="Homeodomain-like_sf"/>
</dbReference>
<name>A0A6J6ZEM3_9ZZZZ</name>
<evidence type="ECO:0000313" key="7">
    <source>
        <dbReference type="EMBL" id="CAB4819979.1"/>
    </source>
</evidence>
<dbReference type="SUPFAM" id="SSF48498">
    <property type="entry name" value="Tetracyclin repressor-like, C-terminal domain"/>
    <property type="match status" value="1"/>
</dbReference>
<evidence type="ECO:0000256" key="4">
    <source>
        <dbReference type="SAM" id="MobiDB-lite"/>
    </source>
</evidence>
<dbReference type="PROSITE" id="PS50977">
    <property type="entry name" value="HTH_TETR_2"/>
    <property type="match status" value="1"/>
</dbReference>
<dbReference type="PANTHER" id="PTHR30055">
    <property type="entry name" value="HTH-TYPE TRANSCRIPTIONAL REGULATOR RUTR"/>
    <property type="match status" value="1"/>
</dbReference>
<keyword evidence="3" id="KW-0804">Transcription</keyword>
<dbReference type="AlphaFoldDB" id="A0A6J6ZEM3"/>
<evidence type="ECO:0000313" key="6">
    <source>
        <dbReference type="EMBL" id="CAB4735417.1"/>
    </source>
</evidence>
<dbReference type="GO" id="GO:0003700">
    <property type="term" value="F:DNA-binding transcription factor activity"/>
    <property type="evidence" value="ECO:0007669"/>
    <property type="project" value="TreeGrafter"/>
</dbReference>
<dbReference type="GO" id="GO:0000976">
    <property type="term" value="F:transcription cis-regulatory region binding"/>
    <property type="evidence" value="ECO:0007669"/>
    <property type="project" value="TreeGrafter"/>
</dbReference>
<dbReference type="InterPro" id="IPR036271">
    <property type="entry name" value="Tet_transcr_reg_TetR-rel_C_sf"/>
</dbReference>
<evidence type="ECO:0000256" key="2">
    <source>
        <dbReference type="ARBA" id="ARBA00023125"/>
    </source>
</evidence>
<dbReference type="Gene3D" id="1.10.357.10">
    <property type="entry name" value="Tetracycline Repressor, domain 2"/>
    <property type="match status" value="1"/>
</dbReference>
<dbReference type="InterPro" id="IPR001647">
    <property type="entry name" value="HTH_TetR"/>
</dbReference>
<feature type="compositionally biased region" description="Polar residues" evidence="4">
    <location>
        <begin position="1"/>
        <end position="11"/>
    </location>
</feature>
<keyword evidence="1" id="KW-0805">Transcription regulation</keyword>
<dbReference type="EMBL" id="CAFABA010000017">
    <property type="protein sequence ID" value="CAB4819979.1"/>
    <property type="molecule type" value="Genomic_DNA"/>
</dbReference>
<protein>
    <submittedName>
        <fullName evidence="7">Unannotated protein</fullName>
    </submittedName>
</protein>
<feature type="region of interest" description="Disordered" evidence="4">
    <location>
        <begin position="1"/>
        <end position="26"/>
    </location>
</feature>
<reference evidence="7" key="1">
    <citation type="submission" date="2020-05" db="EMBL/GenBank/DDBJ databases">
        <authorList>
            <person name="Chiriac C."/>
            <person name="Salcher M."/>
            <person name="Ghai R."/>
            <person name="Kavagutti S V."/>
        </authorList>
    </citation>
    <scope>NUCLEOTIDE SEQUENCE</scope>
</reference>
<dbReference type="EMBL" id="CAEZYR010000020">
    <property type="protein sequence ID" value="CAB4735417.1"/>
    <property type="molecule type" value="Genomic_DNA"/>
</dbReference>
<evidence type="ECO:0000256" key="3">
    <source>
        <dbReference type="ARBA" id="ARBA00023163"/>
    </source>
</evidence>
<feature type="domain" description="HTH tetR-type" evidence="5">
    <location>
        <begin position="25"/>
        <end position="85"/>
    </location>
</feature>
<dbReference type="EMBL" id="CAFBMH010000021">
    <property type="protein sequence ID" value="CAB4900990.1"/>
    <property type="molecule type" value="Genomic_DNA"/>
</dbReference>
<dbReference type="Pfam" id="PF00440">
    <property type="entry name" value="TetR_N"/>
    <property type="match status" value="1"/>
</dbReference>
<dbReference type="EMBL" id="CAFBOS010000014">
    <property type="protein sequence ID" value="CAB4981273.1"/>
    <property type="molecule type" value="Genomic_DNA"/>
</dbReference>
<dbReference type="InterPro" id="IPR011075">
    <property type="entry name" value="TetR_C"/>
</dbReference>
<keyword evidence="2" id="KW-0238">DNA-binding</keyword>
<evidence type="ECO:0000259" key="5">
    <source>
        <dbReference type="PROSITE" id="PS50977"/>
    </source>
</evidence>
<organism evidence="7">
    <name type="scientific">freshwater metagenome</name>
    <dbReference type="NCBI Taxonomy" id="449393"/>
    <lineage>
        <taxon>unclassified sequences</taxon>
        <taxon>metagenomes</taxon>
        <taxon>ecological metagenomes</taxon>
    </lineage>
</organism>
<evidence type="ECO:0000313" key="8">
    <source>
        <dbReference type="EMBL" id="CAB4900990.1"/>
    </source>
</evidence>
<dbReference type="Pfam" id="PF19352">
    <property type="entry name" value="TetR_C_38"/>
    <property type="match status" value="1"/>
</dbReference>
<sequence length="219" mass="23492">MATADPASSASLRAVDGRVPGQRGRATRQRLLASTSELLESTAYRDLKVVDIARAAGTSPATFYQYFPDIEAALLALAHDLADTGGRELRDLVEQGEWSPPHAYTTAQRVAEGYLALWEQHRALIGVIDLATLEGDSRFRELRTELLSGASDALQRTIVGAVDAGWLPSDTDPRALSGVLVSMLAHVAAHRRGMSGHGMDATHLRDALARILAWSVAAV</sequence>
<dbReference type="InterPro" id="IPR050109">
    <property type="entry name" value="HTH-type_TetR-like_transc_reg"/>
</dbReference>
<proteinExistence type="predicted"/>
<evidence type="ECO:0000313" key="9">
    <source>
        <dbReference type="EMBL" id="CAB4981273.1"/>
    </source>
</evidence>
<dbReference type="SUPFAM" id="SSF46689">
    <property type="entry name" value="Homeodomain-like"/>
    <property type="match status" value="1"/>
</dbReference>
<evidence type="ECO:0000256" key="1">
    <source>
        <dbReference type="ARBA" id="ARBA00023015"/>
    </source>
</evidence>
<gene>
    <name evidence="6" type="ORF">UFOPK2754_00785</name>
    <name evidence="7" type="ORF">UFOPK3139_00639</name>
    <name evidence="8" type="ORF">UFOPK3543_00860</name>
    <name evidence="9" type="ORF">UFOPK3967_00375</name>
</gene>
<accession>A0A6J6ZEM3</accession>